<protein>
    <recommendedName>
        <fullName evidence="2">DUF2442 domain-containing protein</fullName>
    </recommendedName>
</protein>
<reference evidence="1" key="1">
    <citation type="journal article" date="2011" name="Environ. Microbiol.">
        <title>Genomic insights into the metabolic potential of the polycyclic aromatic hydrocarbon degrading sulfate-reducing Deltaproteobacterium N47.</title>
        <authorList>
            <person name="Bergmann F."/>
            <person name="Selesi D."/>
            <person name="Weinmaier T."/>
            <person name="Tischler P."/>
            <person name="Rattei T."/>
            <person name="Meckenstock R.U."/>
        </authorList>
    </citation>
    <scope>NUCLEOTIDE SEQUENCE</scope>
</reference>
<dbReference type="SUPFAM" id="SSF143880">
    <property type="entry name" value="NE0471 N-terminal domain-like"/>
    <property type="match status" value="1"/>
</dbReference>
<dbReference type="AlphaFoldDB" id="E1YGD5"/>
<accession>E1YGD5</accession>
<evidence type="ECO:0008006" key="2">
    <source>
        <dbReference type="Google" id="ProtNLM"/>
    </source>
</evidence>
<gene>
    <name evidence="1" type="ORF">N47_J06100</name>
</gene>
<organism evidence="1">
    <name type="scientific">uncultured Desulfobacterium sp</name>
    <dbReference type="NCBI Taxonomy" id="201089"/>
    <lineage>
        <taxon>Bacteria</taxon>
        <taxon>Pseudomonadati</taxon>
        <taxon>Thermodesulfobacteriota</taxon>
        <taxon>Desulfobacteria</taxon>
        <taxon>Desulfobacterales</taxon>
        <taxon>Desulfobacteriaceae</taxon>
        <taxon>Desulfobacterium</taxon>
        <taxon>environmental samples</taxon>
    </lineage>
</organism>
<sequence>MWNMNDVTKIEYRGDFVFRIVFDDGKSGNVDFSEYLGRGPVFEPLRDKSFFRNATIEGGTISWPNGADIAPETLYEKIVCQQVVAPDAQNDAPR</sequence>
<name>E1YGD5_9BACT</name>
<dbReference type="InterPro" id="IPR018841">
    <property type="entry name" value="DUF2442"/>
</dbReference>
<proteinExistence type="predicted"/>
<dbReference type="Gene3D" id="3.30.2020.10">
    <property type="entry name" value="NE0471-like N-terminal domain"/>
    <property type="match status" value="1"/>
</dbReference>
<dbReference type="InterPro" id="IPR036782">
    <property type="entry name" value="NE0471-like_N"/>
</dbReference>
<evidence type="ECO:0000313" key="1">
    <source>
        <dbReference type="EMBL" id="CBX29629.1"/>
    </source>
</evidence>
<dbReference type="Pfam" id="PF10387">
    <property type="entry name" value="DUF2442"/>
    <property type="match status" value="1"/>
</dbReference>
<dbReference type="EMBL" id="FR695872">
    <property type="protein sequence ID" value="CBX29629.1"/>
    <property type="molecule type" value="Genomic_DNA"/>
</dbReference>